<keyword evidence="2" id="KW-1185">Reference proteome</keyword>
<protein>
    <submittedName>
        <fullName evidence="1">Uncharacterized protein</fullName>
    </submittedName>
</protein>
<reference evidence="1 2" key="1">
    <citation type="journal article" date="2019" name="Int. J. Syst. Evol. Microbiol.">
        <title>The Global Catalogue of Microorganisms (GCM) 10K type strain sequencing project: providing services to taxonomists for standard genome sequencing and annotation.</title>
        <authorList>
            <consortium name="The Broad Institute Genomics Platform"/>
            <consortium name="The Broad Institute Genome Sequencing Center for Infectious Disease"/>
            <person name="Wu L."/>
            <person name="Ma J."/>
        </authorList>
    </citation>
    <scope>NUCLEOTIDE SEQUENCE [LARGE SCALE GENOMIC DNA]</scope>
    <source>
        <strain evidence="1 2">JCM 3272</strain>
    </source>
</reference>
<proteinExistence type="predicted"/>
<dbReference type="Proteomes" id="UP001501444">
    <property type="component" value="Unassembled WGS sequence"/>
</dbReference>
<organism evidence="1 2">
    <name type="scientific">Dactylosporangium salmoneum</name>
    <dbReference type="NCBI Taxonomy" id="53361"/>
    <lineage>
        <taxon>Bacteria</taxon>
        <taxon>Bacillati</taxon>
        <taxon>Actinomycetota</taxon>
        <taxon>Actinomycetes</taxon>
        <taxon>Micromonosporales</taxon>
        <taxon>Micromonosporaceae</taxon>
        <taxon>Dactylosporangium</taxon>
    </lineage>
</organism>
<sequence length="53" mass="5897">MAGSVPSVGIYLVDIRARNRAPLARTRGRRQMRALVPCGRQRVSGAFTYDFSD</sequence>
<comment type="caution">
    <text evidence="1">The sequence shown here is derived from an EMBL/GenBank/DDBJ whole genome shotgun (WGS) entry which is preliminary data.</text>
</comment>
<accession>A0ABN3G5Z0</accession>
<evidence type="ECO:0000313" key="2">
    <source>
        <dbReference type="Proteomes" id="UP001501444"/>
    </source>
</evidence>
<evidence type="ECO:0000313" key="1">
    <source>
        <dbReference type="EMBL" id="GAA2344557.1"/>
    </source>
</evidence>
<gene>
    <name evidence="1" type="ORF">GCM10010170_030190</name>
</gene>
<dbReference type="EMBL" id="BAAARV010000024">
    <property type="protein sequence ID" value="GAA2344557.1"/>
    <property type="molecule type" value="Genomic_DNA"/>
</dbReference>
<name>A0ABN3G5Z0_9ACTN</name>